<evidence type="ECO:0000259" key="6">
    <source>
        <dbReference type="PROSITE" id="PS51830"/>
    </source>
</evidence>
<dbReference type="Pfam" id="PF13553">
    <property type="entry name" value="FIIND"/>
    <property type="match status" value="1"/>
</dbReference>
<comment type="caution">
    <text evidence="7">The sequence shown here is derived from an EMBL/GenBank/DDBJ whole genome shotgun (WGS) entry which is preliminary data.</text>
</comment>
<evidence type="ECO:0000256" key="2">
    <source>
        <dbReference type="ARBA" id="ARBA00022490"/>
    </source>
</evidence>
<keyword evidence="4" id="KW-0391">Immunity</keyword>
<evidence type="ECO:0000256" key="4">
    <source>
        <dbReference type="ARBA" id="ARBA00022859"/>
    </source>
</evidence>
<dbReference type="Gene3D" id="1.10.533.10">
    <property type="entry name" value="Death Domain, Fas"/>
    <property type="match status" value="1"/>
</dbReference>
<reference evidence="7 8" key="1">
    <citation type="submission" date="2021-06" db="EMBL/GenBank/DDBJ databases">
        <authorList>
            <person name="Palmer J.M."/>
        </authorList>
    </citation>
    <scope>NUCLEOTIDE SEQUENCE [LARGE SCALE GENOMIC DNA]</scope>
    <source>
        <strain evidence="7 8">AS_MEX2019</strain>
        <tissue evidence="7">Muscle</tissue>
    </source>
</reference>
<sequence length="398" mass="45027">MKTEYLQVSYRFMCPGPGAFQCTFTGLVFVMTREAEVLYRTVLWPDGLLESAGKTPAGMLFDIKCSEGAISQLHLPHCETKEALCFNRFLSVAHITDDDVMSILEPMRITDTHVLVNVPHLSAFGLVWDTIRSFLHMTLPVKGQVLLFLRPPSGVPPILDVLLLQENIPLSEVSVQYEESKHFKVSSECLLTVDQSYNVRCEPQALIDPKSKTFRKGCGPNFHPTFVVSMTTNPERVTLVLQDQHCTEVWKHSLCISRSKAPLAIPNLYLCPLILLDSGLKTLKLDPDRRNNIKRPSSRKTSTGVTLQKRTSLKRKLFHILGELSDDDFDNFKWFLKDESLDGSSSIQQADLENAKRRHVVDLIMNRFKLTKALKFLSSTELQVPTSRDLISPQPVPF</sequence>
<organism evidence="7 8">
    <name type="scientific">Ameca splendens</name>
    <dbReference type="NCBI Taxonomy" id="208324"/>
    <lineage>
        <taxon>Eukaryota</taxon>
        <taxon>Metazoa</taxon>
        <taxon>Chordata</taxon>
        <taxon>Craniata</taxon>
        <taxon>Vertebrata</taxon>
        <taxon>Euteleostomi</taxon>
        <taxon>Actinopterygii</taxon>
        <taxon>Neopterygii</taxon>
        <taxon>Teleostei</taxon>
        <taxon>Neoteleostei</taxon>
        <taxon>Acanthomorphata</taxon>
        <taxon>Ovalentaria</taxon>
        <taxon>Atherinomorphae</taxon>
        <taxon>Cyprinodontiformes</taxon>
        <taxon>Goodeidae</taxon>
        <taxon>Ameca</taxon>
    </lineage>
</organism>
<protein>
    <recommendedName>
        <fullName evidence="6">FIIND domain-containing protein</fullName>
    </recommendedName>
</protein>
<dbReference type="SUPFAM" id="SSF47986">
    <property type="entry name" value="DEATH domain"/>
    <property type="match status" value="1"/>
</dbReference>
<keyword evidence="2" id="KW-0963">Cytoplasm</keyword>
<evidence type="ECO:0000313" key="7">
    <source>
        <dbReference type="EMBL" id="MEQ2289362.1"/>
    </source>
</evidence>
<dbReference type="PANTHER" id="PTHR46985:SF2">
    <property type="entry name" value="APOPTOSIS-ASSOCIATED SPECK-LIKE PROTEIN CONTAINING A CARD"/>
    <property type="match status" value="1"/>
</dbReference>
<feature type="domain" description="FIIND" evidence="6">
    <location>
        <begin position="1"/>
        <end position="268"/>
    </location>
</feature>
<dbReference type="InterPro" id="IPR004020">
    <property type="entry name" value="DAPIN"/>
</dbReference>
<dbReference type="SMART" id="SM01289">
    <property type="entry name" value="PYRIN"/>
    <property type="match status" value="1"/>
</dbReference>
<dbReference type="InterPro" id="IPR011029">
    <property type="entry name" value="DEATH-like_dom_sf"/>
</dbReference>
<comment type="subcellular location">
    <subcellularLocation>
        <location evidence="1">Cytoplasm</location>
        <location evidence="1">Cytosol</location>
    </subcellularLocation>
</comment>
<dbReference type="PANTHER" id="PTHR46985">
    <property type="entry name" value="NACHT, LRR AND PYD DOMAINS-CONTAINING PROTEIN 1"/>
    <property type="match status" value="1"/>
</dbReference>
<dbReference type="Pfam" id="PF23679">
    <property type="entry name" value="UPA-FIIND"/>
    <property type="match status" value="1"/>
</dbReference>
<evidence type="ECO:0000256" key="3">
    <source>
        <dbReference type="ARBA" id="ARBA00022588"/>
    </source>
</evidence>
<evidence type="ECO:0000313" key="8">
    <source>
        <dbReference type="Proteomes" id="UP001469553"/>
    </source>
</evidence>
<keyword evidence="8" id="KW-1185">Reference proteome</keyword>
<keyword evidence="3" id="KW-0399">Innate immunity</keyword>
<evidence type="ECO:0000256" key="5">
    <source>
        <dbReference type="SAM" id="MobiDB-lite"/>
    </source>
</evidence>
<name>A0ABV0Y6E2_9TELE</name>
<evidence type="ECO:0000256" key="1">
    <source>
        <dbReference type="ARBA" id="ARBA00004514"/>
    </source>
</evidence>
<gene>
    <name evidence="7" type="ORF">AMECASPLE_032190</name>
</gene>
<dbReference type="Pfam" id="PF02758">
    <property type="entry name" value="PYRIN"/>
    <property type="match status" value="1"/>
</dbReference>
<dbReference type="PROSITE" id="PS51830">
    <property type="entry name" value="FIIND"/>
    <property type="match status" value="1"/>
</dbReference>
<dbReference type="InterPro" id="IPR025307">
    <property type="entry name" value="FIIND_dom"/>
</dbReference>
<feature type="region of interest" description="Disordered" evidence="5">
    <location>
        <begin position="287"/>
        <end position="306"/>
    </location>
</feature>
<dbReference type="Proteomes" id="UP001469553">
    <property type="component" value="Unassembled WGS sequence"/>
</dbReference>
<dbReference type="InterPro" id="IPR051249">
    <property type="entry name" value="NLRP_Inflammasome"/>
</dbReference>
<proteinExistence type="predicted"/>
<dbReference type="EMBL" id="JAHRIP010022938">
    <property type="protein sequence ID" value="MEQ2289362.1"/>
    <property type="molecule type" value="Genomic_DNA"/>
</dbReference>
<accession>A0ABV0Y6E2</accession>